<keyword evidence="2" id="KW-1185">Reference proteome</keyword>
<dbReference type="RefSeq" id="WP_134748829.1">
    <property type="nucleotide sequence ID" value="NZ_MYFO02000001.1"/>
</dbReference>
<dbReference type="AlphaFoldDB" id="A0A4Y8QAN7"/>
<gene>
    <name evidence="1" type="ORF">B5M42_01190</name>
</gene>
<comment type="caution">
    <text evidence="1">The sequence shown here is derived from an EMBL/GenBank/DDBJ whole genome shotgun (WGS) entry which is preliminary data.</text>
</comment>
<reference evidence="1 2" key="1">
    <citation type="submission" date="2017-03" db="EMBL/GenBank/DDBJ databases">
        <title>Isolation of Levoglucosan Utilizing Bacteria.</title>
        <authorList>
            <person name="Arya A.S."/>
        </authorList>
    </citation>
    <scope>NUCLEOTIDE SEQUENCE [LARGE SCALE GENOMIC DNA]</scope>
    <source>
        <strain evidence="1 2">MEC069</strain>
    </source>
</reference>
<organism evidence="1 2">
    <name type="scientific">Paenibacillus athensensis</name>
    <dbReference type="NCBI Taxonomy" id="1967502"/>
    <lineage>
        <taxon>Bacteria</taxon>
        <taxon>Bacillati</taxon>
        <taxon>Bacillota</taxon>
        <taxon>Bacilli</taxon>
        <taxon>Bacillales</taxon>
        <taxon>Paenibacillaceae</taxon>
        <taxon>Paenibacillus</taxon>
    </lineage>
</organism>
<dbReference type="Proteomes" id="UP000298246">
    <property type="component" value="Unassembled WGS sequence"/>
</dbReference>
<sequence>MDRSARIEQIKQQQMEAGEIAKAVEWNWRMEQTEDQLLIHYELSHTGRTSVHVLDKVIVFAAGQGFAEAPQAMIRLAGKEQPHKLVLSRGYVSPPISEVAYELLPAARLLEPGQTLQGQARIPLPLTAWHPNEAQLPPLREVKEWELRIGLLPLFCQLEELTLEDGITVQIPRREELFLFQQWLAQSRS</sequence>
<name>A0A4Y8QAN7_9BACL</name>
<evidence type="ECO:0000313" key="1">
    <source>
        <dbReference type="EMBL" id="TFE91885.1"/>
    </source>
</evidence>
<dbReference type="EMBL" id="MYFO01000001">
    <property type="protein sequence ID" value="TFE91885.1"/>
    <property type="molecule type" value="Genomic_DNA"/>
</dbReference>
<evidence type="ECO:0000313" key="2">
    <source>
        <dbReference type="Proteomes" id="UP000298246"/>
    </source>
</evidence>
<protein>
    <submittedName>
        <fullName evidence="1">Uncharacterized protein</fullName>
    </submittedName>
</protein>
<accession>A0A4Y8QAN7</accession>
<proteinExistence type="predicted"/>